<accession>A0A8J6K443</accession>
<organism evidence="2 3">
    <name type="scientific">Eleutherodactylus coqui</name>
    <name type="common">Puerto Rican coqui</name>
    <dbReference type="NCBI Taxonomy" id="57060"/>
    <lineage>
        <taxon>Eukaryota</taxon>
        <taxon>Metazoa</taxon>
        <taxon>Chordata</taxon>
        <taxon>Craniata</taxon>
        <taxon>Vertebrata</taxon>
        <taxon>Euteleostomi</taxon>
        <taxon>Amphibia</taxon>
        <taxon>Batrachia</taxon>
        <taxon>Anura</taxon>
        <taxon>Neobatrachia</taxon>
        <taxon>Hyloidea</taxon>
        <taxon>Eleutherodactylidae</taxon>
        <taxon>Eleutherodactylinae</taxon>
        <taxon>Eleutherodactylus</taxon>
        <taxon>Eleutherodactylus</taxon>
    </lineage>
</organism>
<dbReference type="Pfam" id="PF00118">
    <property type="entry name" value="Cpn60_TCP1"/>
    <property type="match status" value="1"/>
</dbReference>
<dbReference type="GO" id="GO:0051131">
    <property type="term" value="P:chaperone-mediated protein complex assembly"/>
    <property type="evidence" value="ECO:0007669"/>
    <property type="project" value="InterPro"/>
</dbReference>
<dbReference type="PANTHER" id="PTHR46883:SF1">
    <property type="entry name" value="BARDET-BIEDL SYNDROME 12 PROTEIN"/>
    <property type="match status" value="1"/>
</dbReference>
<dbReference type="Gene3D" id="1.10.560.10">
    <property type="entry name" value="GroEL-like equatorial domain"/>
    <property type="match status" value="2"/>
</dbReference>
<evidence type="ECO:0000256" key="1">
    <source>
        <dbReference type="SAM" id="MobiDB-lite"/>
    </source>
</evidence>
<dbReference type="SUPFAM" id="SSF48592">
    <property type="entry name" value="GroEL equatorial domain-like"/>
    <property type="match status" value="1"/>
</dbReference>
<feature type="region of interest" description="Disordered" evidence="1">
    <location>
        <begin position="134"/>
        <end position="154"/>
    </location>
</feature>
<dbReference type="PANTHER" id="PTHR46883">
    <property type="entry name" value="BARDET-BIEDL SYNDROME 12 PROTEIN"/>
    <property type="match status" value="1"/>
</dbReference>
<gene>
    <name evidence="2" type="ORF">GDO78_011930</name>
</gene>
<feature type="compositionally biased region" description="Basic and acidic residues" evidence="1">
    <location>
        <begin position="142"/>
        <end position="154"/>
    </location>
</feature>
<dbReference type="Gene3D" id="3.50.7.10">
    <property type="entry name" value="GroEL"/>
    <property type="match status" value="1"/>
</dbReference>
<keyword evidence="3" id="KW-1185">Reference proteome</keyword>
<comment type="caution">
    <text evidence="2">The sequence shown here is derived from an EMBL/GenBank/DDBJ whole genome shotgun (WGS) entry which is preliminary data.</text>
</comment>
<dbReference type="InterPro" id="IPR002423">
    <property type="entry name" value="Cpn60/GroEL/TCP-1"/>
</dbReference>
<sequence length="663" mass="73799">MELRGHLGLIELVNISSSVKSFLGPRKSYKFIYDQDTQESTLTCSSFRLLESLDLSSAVGQLFNETIQAHHKAYKTGTTTLFFLVGVWSKAVLECLHHGVPVSLIVSVMIESLNSCIESVEALHIPLHNIPATKQNSSHGETVVDGRSGHDSSNENHCLVSSRGGNLGFEYAEHNPNIVEHIESVPPKKGNLNSKSLQMGKLSHSRHFCNPKISSCQNPSRTSSPSLEDLTKSLSHGNWQVMELVGMAATLLFKTAHEIYATKELFQASCLNICFFKGLPEMNSSATLGYVTLVGPEYATVVKNLEGRSFKVLLLDGELTEKYKHLGFNKASNLKSVSEFADHERTSEDFWISTALQIIIQANVNLILVRGDACPQLIMQCLHRNILVITHVKPNVLQAFSDCTGAEPVVYLTQVSRHNIGCEVYANMCSEWLSESNQTIAVSLHACKINLVTVMLSCRVMPKIQVMEDQFWTCTYKLHNALLDQKVFPGGGAVELFCLNHLQKLEERLVCVRPVNRGPQFCMSSWLSTSAIHYRSFIYKCLAKGWTKYLSTLLLNIGEYSSELEAMTFIQNELHNIGAFSSASAYVFNEYSRNIVLIDDVELPIEHKRVAVYDNVVPKVEAWRSALHLVLTVLQSDAEIVTGSTTQNPIITGESVSDDYIFL</sequence>
<evidence type="ECO:0000313" key="3">
    <source>
        <dbReference type="Proteomes" id="UP000770717"/>
    </source>
</evidence>
<dbReference type="OrthoDB" id="10037098at2759"/>
<dbReference type="InterPro" id="IPR027413">
    <property type="entry name" value="GROEL-like_equatorial_sf"/>
</dbReference>
<proteinExistence type="predicted"/>
<dbReference type="Proteomes" id="UP000770717">
    <property type="component" value="Unassembled WGS sequence"/>
</dbReference>
<dbReference type="EMBL" id="WNTK01000007">
    <property type="protein sequence ID" value="KAG9480168.1"/>
    <property type="molecule type" value="Genomic_DNA"/>
</dbReference>
<dbReference type="AlphaFoldDB" id="A0A8J6K443"/>
<evidence type="ECO:0000313" key="2">
    <source>
        <dbReference type="EMBL" id="KAG9480168.1"/>
    </source>
</evidence>
<dbReference type="GO" id="GO:0005524">
    <property type="term" value="F:ATP binding"/>
    <property type="evidence" value="ECO:0007669"/>
    <property type="project" value="InterPro"/>
</dbReference>
<reference evidence="2" key="1">
    <citation type="thesis" date="2020" institute="ProQuest LLC" country="789 East Eisenhower Parkway, Ann Arbor, MI, USA">
        <title>Comparative Genomics and Chromosome Evolution.</title>
        <authorList>
            <person name="Mudd A.B."/>
        </authorList>
    </citation>
    <scope>NUCLEOTIDE SEQUENCE</scope>
    <source>
        <strain evidence="2">HN-11 Male</strain>
        <tissue evidence="2">Kidney and liver</tissue>
    </source>
</reference>
<protein>
    <recommendedName>
        <fullName evidence="4">Bardet-Biedl syndrome 12</fullName>
    </recommendedName>
</protein>
<evidence type="ECO:0008006" key="4">
    <source>
        <dbReference type="Google" id="ProtNLM"/>
    </source>
</evidence>
<dbReference type="Gene3D" id="3.30.260.10">
    <property type="entry name" value="TCP-1-like chaperonin intermediate domain"/>
    <property type="match status" value="1"/>
</dbReference>
<dbReference type="GO" id="GO:0045494">
    <property type="term" value="P:photoreceptor cell maintenance"/>
    <property type="evidence" value="ECO:0007669"/>
    <property type="project" value="TreeGrafter"/>
</dbReference>
<dbReference type="InterPro" id="IPR042984">
    <property type="entry name" value="BBS12"/>
</dbReference>
<dbReference type="InterPro" id="IPR027409">
    <property type="entry name" value="GroEL-like_apical_dom_sf"/>
</dbReference>
<dbReference type="InterPro" id="IPR027410">
    <property type="entry name" value="TCP-1-like_intermed_sf"/>
</dbReference>
<dbReference type="SUPFAM" id="SSF52029">
    <property type="entry name" value="GroEL apical domain-like"/>
    <property type="match status" value="1"/>
</dbReference>
<name>A0A8J6K443_ELECQ</name>